<accession>A0A383URH2</accession>
<evidence type="ECO:0000313" key="2">
    <source>
        <dbReference type="Proteomes" id="UP000275772"/>
    </source>
</evidence>
<name>A0A383URH2_BLUHO</name>
<sequence length="69" mass="8318">MEFFWVGKIRIRNDFKSYSSSDLILLRQKFSIHRAALEHPYYHSKYGSQDFQGFTENFDHLNTERIAMV</sequence>
<dbReference type="AlphaFoldDB" id="A0A383URH2"/>
<gene>
    <name evidence="1" type="ORF">BLGHR1_13268</name>
</gene>
<dbReference type="VEuPathDB" id="FungiDB:BLGHR1_13268"/>
<organism evidence="1 2">
    <name type="scientific">Blumeria hordei</name>
    <name type="common">Barley powdery mildew</name>
    <name type="synonym">Blumeria graminis f. sp. hordei</name>
    <dbReference type="NCBI Taxonomy" id="2867405"/>
    <lineage>
        <taxon>Eukaryota</taxon>
        <taxon>Fungi</taxon>
        <taxon>Dikarya</taxon>
        <taxon>Ascomycota</taxon>
        <taxon>Pezizomycotina</taxon>
        <taxon>Leotiomycetes</taxon>
        <taxon>Erysiphales</taxon>
        <taxon>Erysiphaceae</taxon>
        <taxon>Blumeria</taxon>
    </lineage>
</organism>
<proteinExistence type="predicted"/>
<evidence type="ECO:0000313" key="1">
    <source>
        <dbReference type="EMBL" id="SZF02487.1"/>
    </source>
</evidence>
<dbReference type="Proteomes" id="UP000275772">
    <property type="component" value="Unassembled WGS sequence"/>
</dbReference>
<protein>
    <submittedName>
        <fullName evidence="1">Uncharacterized protein</fullName>
    </submittedName>
</protein>
<dbReference type="EMBL" id="UNSH01000042">
    <property type="protein sequence ID" value="SZF02487.1"/>
    <property type="molecule type" value="Genomic_DNA"/>
</dbReference>
<reference evidence="1 2" key="1">
    <citation type="submission" date="2017-11" db="EMBL/GenBank/DDBJ databases">
        <authorList>
            <person name="Kracher B."/>
        </authorList>
    </citation>
    <scope>NUCLEOTIDE SEQUENCE [LARGE SCALE GENOMIC DNA]</scope>
    <source>
        <strain evidence="1 2">RACE1</strain>
    </source>
</reference>